<keyword evidence="1" id="KW-1133">Transmembrane helix</keyword>
<organism evidence="2 3">
    <name type="scientific">Paenibacillus vini</name>
    <dbReference type="NCBI Taxonomy" id="1476024"/>
    <lineage>
        <taxon>Bacteria</taxon>
        <taxon>Bacillati</taxon>
        <taxon>Bacillota</taxon>
        <taxon>Bacilli</taxon>
        <taxon>Bacillales</taxon>
        <taxon>Paenibacillaceae</taxon>
        <taxon>Paenibacillus</taxon>
    </lineage>
</organism>
<evidence type="ECO:0000313" key="3">
    <source>
        <dbReference type="Proteomes" id="UP000679992"/>
    </source>
</evidence>
<keyword evidence="1" id="KW-0472">Membrane</keyword>
<reference evidence="2 3" key="1">
    <citation type="submission" date="2021-03" db="EMBL/GenBank/DDBJ databases">
        <title>Antimicrobial resistance genes in bacteria isolated from Japanese honey, and their potential for conferring macrolide and lincosamide resistance in the American foulbrood pathogen Paenibacillus larvae.</title>
        <authorList>
            <person name="Okamoto M."/>
            <person name="Kumagai M."/>
            <person name="Kanamori H."/>
            <person name="Takamatsu D."/>
        </authorList>
    </citation>
    <scope>NUCLEOTIDE SEQUENCE [LARGE SCALE GENOMIC DNA]</scope>
    <source>
        <strain evidence="2 3">J42TS3</strain>
    </source>
</reference>
<feature type="transmembrane region" description="Helical" evidence="1">
    <location>
        <begin position="6"/>
        <end position="26"/>
    </location>
</feature>
<protein>
    <submittedName>
        <fullName evidence="2">Uncharacterized protein</fullName>
    </submittedName>
</protein>
<keyword evidence="1" id="KW-0812">Transmembrane</keyword>
<gene>
    <name evidence="2" type="ORF">J42TS3_40650</name>
</gene>
<comment type="caution">
    <text evidence="2">The sequence shown here is derived from an EMBL/GenBank/DDBJ whole genome shotgun (WGS) entry which is preliminary data.</text>
</comment>
<evidence type="ECO:0000256" key="1">
    <source>
        <dbReference type="SAM" id="Phobius"/>
    </source>
</evidence>
<accession>A0ABQ4MHY6</accession>
<name>A0ABQ4MHY6_9BACL</name>
<sequence length="43" mass="4900">MDNRKLLMLIASLLVVIVILLVMIYAEILETNRLQGIIIQGVY</sequence>
<keyword evidence="3" id="KW-1185">Reference proteome</keyword>
<dbReference type="Proteomes" id="UP000679992">
    <property type="component" value="Unassembled WGS sequence"/>
</dbReference>
<dbReference type="EMBL" id="BOSL01000015">
    <property type="protein sequence ID" value="GIP55030.1"/>
    <property type="molecule type" value="Genomic_DNA"/>
</dbReference>
<proteinExistence type="predicted"/>
<evidence type="ECO:0000313" key="2">
    <source>
        <dbReference type="EMBL" id="GIP55030.1"/>
    </source>
</evidence>